<gene>
    <name evidence="2" type="ORF">niasHT_016139</name>
</gene>
<dbReference type="EMBL" id="JBICBT010000400">
    <property type="protein sequence ID" value="KAL3115038.1"/>
    <property type="molecule type" value="Genomic_DNA"/>
</dbReference>
<dbReference type="AlphaFoldDB" id="A0ABD2LIK5"/>
<feature type="compositionally biased region" description="Polar residues" evidence="1">
    <location>
        <begin position="7"/>
        <end position="16"/>
    </location>
</feature>
<evidence type="ECO:0000313" key="2">
    <source>
        <dbReference type="EMBL" id="KAL3115038.1"/>
    </source>
</evidence>
<proteinExistence type="predicted"/>
<name>A0ABD2LIK5_9BILA</name>
<accession>A0ABD2LIK5</accession>
<evidence type="ECO:0000313" key="3">
    <source>
        <dbReference type="Proteomes" id="UP001620626"/>
    </source>
</evidence>
<sequence length="89" mass="9975">MARNQSRRSSISTNATEDAEYSRRNSFGSVNLDHVYGNNFIQFGVPAQTPHQIHFEGAIDRRCIGRGGMQGYVGGLRARGAQHEHEDRE</sequence>
<comment type="caution">
    <text evidence="2">The sequence shown here is derived from an EMBL/GenBank/DDBJ whole genome shotgun (WGS) entry which is preliminary data.</text>
</comment>
<organism evidence="2 3">
    <name type="scientific">Heterodera trifolii</name>
    <dbReference type="NCBI Taxonomy" id="157864"/>
    <lineage>
        <taxon>Eukaryota</taxon>
        <taxon>Metazoa</taxon>
        <taxon>Ecdysozoa</taxon>
        <taxon>Nematoda</taxon>
        <taxon>Chromadorea</taxon>
        <taxon>Rhabditida</taxon>
        <taxon>Tylenchina</taxon>
        <taxon>Tylenchomorpha</taxon>
        <taxon>Tylenchoidea</taxon>
        <taxon>Heteroderidae</taxon>
        <taxon>Heteroderinae</taxon>
        <taxon>Heterodera</taxon>
    </lineage>
</organism>
<dbReference type="Proteomes" id="UP001620626">
    <property type="component" value="Unassembled WGS sequence"/>
</dbReference>
<evidence type="ECO:0000256" key="1">
    <source>
        <dbReference type="SAM" id="MobiDB-lite"/>
    </source>
</evidence>
<keyword evidence="3" id="KW-1185">Reference proteome</keyword>
<feature type="region of interest" description="Disordered" evidence="1">
    <location>
        <begin position="1"/>
        <end position="24"/>
    </location>
</feature>
<protein>
    <submittedName>
        <fullName evidence="2">Uncharacterized protein</fullName>
    </submittedName>
</protein>
<reference evidence="2 3" key="1">
    <citation type="submission" date="2024-10" db="EMBL/GenBank/DDBJ databases">
        <authorList>
            <person name="Kim D."/>
        </authorList>
    </citation>
    <scope>NUCLEOTIDE SEQUENCE [LARGE SCALE GENOMIC DNA]</scope>
    <source>
        <strain evidence="2">BH-2024</strain>
    </source>
</reference>